<protein>
    <submittedName>
        <fullName evidence="1">Uncharacterized protein</fullName>
    </submittedName>
</protein>
<comment type="caution">
    <text evidence="1">The sequence shown here is derived from an EMBL/GenBank/DDBJ whole genome shotgun (WGS) entry which is preliminary data.</text>
</comment>
<dbReference type="Proteomes" id="UP000786811">
    <property type="component" value="Unassembled WGS sequence"/>
</dbReference>
<keyword evidence="2" id="KW-1185">Reference proteome</keyword>
<accession>A0A8J2MTG2</accession>
<gene>
    <name evidence="1" type="ORF">HICCMSTLAB_LOCUS13522</name>
</gene>
<name>A0A8J2MTG2_COTCN</name>
<dbReference type="EMBL" id="CAJNRD030001124">
    <property type="protein sequence ID" value="CAG5108886.1"/>
    <property type="molecule type" value="Genomic_DNA"/>
</dbReference>
<reference evidence="1" key="1">
    <citation type="submission" date="2021-04" db="EMBL/GenBank/DDBJ databases">
        <authorList>
            <person name="Chebbi M.A.C M."/>
        </authorList>
    </citation>
    <scope>NUCLEOTIDE SEQUENCE</scope>
</reference>
<proteinExistence type="predicted"/>
<sequence length="60" mass="6607">MSDYYCESLSSGSGNNYYQLHGGYYSPQSSSGPRFPGVQRYGSLAEEVWSTSAKDELPSK</sequence>
<evidence type="ECO:0000313" key="1">
    <source>
        <dbReference type="EMBL" id="CAG5108886.1"/>
    </source>
</evidence>
<organism evidence="1 2">
    <name type="scientific">Cotesia congregata</name>
    <name type="common">Parasitoid wasp</name>
    <name type="synonym">Apanteles congregatus</name>
    <dbReference type="NCBI Taxonomy" id="51543"/>
    <lineage>
        <taxon>Eukaryota</taxon>
        <taxon>Metazoa</taxon>
        <taxon>Ecdysozoa</taxon>
        <taxon>Arthropoda</taxon>
        <taxon>Hexapoda</taxon>
        <taxon>Insecta</taxon>
        <taxon>Pterygota</taxon>
        <taxon>Neoptera</taxon>
        <taxon>Endopterygota</taxon>
        <taxon>Hymenoptera</taxon>
        <taxon>Apocrita</taxon>
        <taxon>Ichneumonoidea</taxon>
        <taxon>Braconidae</taxon>
        <taxon>Microgastrinae</taxon>
        <taxon>Cotesia</taxon>
    </lineage>
</organism>
<evidence type="ECO:0000313" key="2">
    <source>
        <dbReference type="Proteomes" id="UP000786811"/>
    </source>
</evidence>
<dbReference type="AlphaFoldDB" id="A0A8J2MTG2"/>